<feature type="signal peptide" evidence="3">
    <location>
        <begin position="1"/>
        <end position="21"/>
    </location>
</feature>
<evidence type="ECO:0000256" key="2">
    <source>
        <dbReference type="ARBA" id="ARBA00022729"/>
    </source>
</evidence>
<dbReference type="InterPro" id="IPR010258">
    <property type="entry name" value="Conjugal_tfr_TrbG/VirB9/CagX"/>
</dbReference>
<evidence type="ECO:0000256" key="3">
    <source>
        <dbReference type="SAM" id="SignalP"/>
    </source>
</evidence>
<dbReference type="InterPro" id="IPR011048">
    <property type="entry name" value="Haem_d1_sf"/>
</dbReference>
<dbReference type="EMBL" id="JBHRXP010000007">
    <property type="protein sequence ID" value="MFC3580824.1"/>
    <property type="molecule type" value="Genomic_DNA"/>
</dbReference>
<dbReference type="Proteomes" id="UP001595713">
    <property type="component" value="Unassembled WGS sequence"/>
</dbReference>
<dbReference type="SUPFAM" id="SSF51004">
    <property type="entry name" value="C-terminal (heme d1) domain of cytochrome cd1-nitrite reductase"/>
    <property type="match status" value="1"/>
</dbReference>
<dbReference type="RefSeq" id="WP_261294191.1">
    <property type="nucleotide sequence ID" value="NZ_JANQBK010000005.1"/>
</dbReference>
<dbReference type="InterPro" id="IPR033645">
    <property type="entry name" value="VirB9/CagX/TrbG_C"/>
</dbReference>
<accession>A0ABV7SV72</accession>
<evidence type="ECO:0000256" key="1">
    <source>
        <dbReference type="ARBA" id="ARBA00006135"/>
    </source>
</evidence>
<comment type="similarity">
    <text evidence="1">Belongs to the TrbG/VirB9 family.</text>
</comment>
<reference evidence="5" key="1">
    <citation type="journal article" date="2019" name="Int. J. Syst. Evol. Microbiol.">
        <title>The Global Catalogue of Microorganisms (GCM) 10K type strain sequencing project: providing services to taxonomists for standard genome sequencing and annotation.</title>
        <authorList>
            <consortium name="The Broad Institute Genomics Platform"/>
            <consortium name="The Broad Institute Genome Sequencing Center for Infectious Disease"/>
            <person name="Wu L."/>
            <person name="Ma J."/>
        </authorList>
    </citation>
    <scope>NUCLEOTIDE SEQUENCE [LARGE SCALE GENOMIC DNA]</scope>
    <source>
        <strain evidence="5">KCTC 42739</strain>
    </source>
</reference>
<sequence>MIALPRTMIAVGLLCASMAQAQLRPAPGPGDPRIQSVPYDAEQVVQLQVVSGYQLTIEFSPGERIETVAVGDSNAWSVTPNKRGDHLFVKALANGVTTNLSVVTDARTYTFDLLPAYGPQPDMPYTVRFTYPGPAVAVVASDAPAIVGRYKLGGTHALRPVAISDDGAKTFIEFAPERAMPAVFAIDATGKEVLVEGATRDGQYVIDSVKAKLVFRIDRNRASATRVRD</sequence>
<name>A0ABV7SV72_9SPHN</name>
<organism evidence="4 5">
    <name type="scientific">Sphingomonas hylomeconis</name>
    <dbReference type="NCBI Taxonomy" id="1395958"/>
    <lineage>
        <taxon>Bacteria</taxon>
        <taxon>Pseudomonadati</taxon>
        <taxon>Pseudomonadota</taxon>
        <taxon>Alphaproteobacteria</taxon>
        <taxon>Sphingomonadales</taxon>
        <taxon>Sphingomonadaceae</taxon>
        <taxon>Sphingomonas</taxon>
    </lineage>
</organism>
<dbReference type="CDD" id="cd06911">
    <property type="entry name" value="VirB9_CagX_TrbG"/>
    <property type="match status" value="1"/>
</dbReference>
<proteinExistence type="inferred from homology"/>
<evidence type="ECO:0000313" key="4">
    <source>
        <dbReference type="EMBL" id="MFC3580824.1"/>
    </source>
</evidence>
<keyword evidence="2 3" id="KW-0732">Signal</keyword>
<keyword evidence="5" id="KW-1185">Reference proteome</keyword>
<gene>
    <name evidence="4" type="ORF">ACFONA_11680</name>
</gene>
<protein>
    <submittedName>
        <fullName evidence="4">TrbG/VirB9 family P-type conjugative transfer protein</fullName>
    </submittedName>
</protein>
<feature type="chain" id="PRO_5046830949" evidence="3">
    <location>
        <begin position="22"/>
        <end position="229"/>
    </location>
</feature>
<comment type="caution">
    <text evidence="4">The sequence shown here is derived from an EMBL/GenBank/DDBJ whole genome shotgun (WGS) entry which is preliminary data.</text>
</comment>
<evidence type="ECO:0000313" key="5">
    <source>
        <dbReference type="Proteomes" id="UP001595713"/>
    </source>
</evidence>
<dbReference type="InterPro" id="IPR038161">
    <property type="entry name" value="VirB9/CagX/TrbG_C_sf"/>
</dbReference>
<dbReference type="Pfam" id="PF03524">
    <property type="entry name" value="CagX"/>
    <property type="match status" value="1"/>
</dbReference>
<dbReference type="Gene3D" id="2.60.40.2500">
    <property type="match status" value="1"/>
</dbReference>